<dbReference type="NCBIfam" id="TIGR01643">
    <property type="entry name" value="YD_repeat_2x"/>
    <property type="match status" value="7"/>
</dbReference>
<dbReference type="Pfam" id="PF25023">
    <property type="entry name" value="TEN_YD-shell"/>
    <property type="match status" value="1"/>
</dbReference>
<dbReference type="PANTHER" id="PTHR32305:SF15">
    <property type="entry name" value="PROTEIN RHSA-RELATED"/>
    <property type="match status" value="1"/>
</dbReference>
<dbReference type="Proteomes" id="UP000779900">
    <property type="component" value="Unassembled WGS sequence"/>
</dbReference>
<dbReference type="Gene3D" id="2.60.120.430">
    <property type="entry name" value="Galactose-binding lectin"/>
    <property type="match status" value="2"/>
</dbReference>
<dbReference type="InterPro" id="IPR008979">
    <property type="entry name" value="Galactose-bd-like_sf"/>
</dbReference>
<dbReference type="InterPro" id="IPR050708">
    <property type="entry name" value="T6SS_VgrG/RHS"/>
</dbReference>
<dbReference type="InterPro" id="IPR048758">
    <property type="entry name" value="CBM30"/>
</dbReference>
<evidence type="ECO:0000256" key="1">
    <source>
        <dbReference type="ARBA" id="ARBA00022737"/>
    </source>
</evidence>
<keyword evidence="1" id="KW-0677">Repeat</keyword>
<dbReference type="Pfam" id="PF05593">
    <property type="entry name" value="RHS_repeat"/>
    <property type="match status" value="6"/>
</dbReference>
<organism evidence="5 6">
    <name type="scientific">candidate division WOR-3 bacterium</name>
    <dbReference type="NCBI Taxonomy" id="2052148"/>
    <lineage>
        <taxon>Bacteria</taxon>
        <taxon>Bacteria division WOR-3</taxon>
    </lineage>
</organism>
<dbReference type="SUPFAM" id="SSF49785">
    <property type="entry name" value="Galactose-binding domain-like"/>
    <property type="match status" value="2"/>
</dbReference>
<evidence type="ECO:0000259" key="2">
    <source>
        <dbReference type="Pfam" id="PF20148"/>
    </source>
</evidence>
<comment type="caution">
    <text evidence="5">The sequence shown here is derived from an EMBL/GenBank/DDBJ whole genome shotgun (WGS) entry which is preliminary data.</text>
</comment>
<dbReference type="PANTHER" id="PTHR32305">
    <property type="match status" value="1"/>
</dbReference>
<dbReference type="PRINTS" id="PR00394">
    <property type="entry name" value="RHSPROTEIN"/>
</dbReference>
<dbReference type="InterPro" id="IPR056823">
    <property type="entry name" value="TEN-like_YD-shell"/>
</dbReference>
<dbReference type="InterPro" id="IPR045351">
    <property type="entry name" value="DUF6531"/>
</dbReference>
<name>A0A937XIG7_UNCW3</name>
<reference evidence="5" key="1">
    <citation type="submission" date="2019-03" db="EMBL/GenBank/DDBJ databases">
        <title>Lake Tanganyika Metagenome-Assembled Genomes (MAGs).</title>
        <authorList>
            <person name="Tran P."/>
        </authorList>
    </citation>
    <scope>NUCLEOTIDE SEQUENCE</scope>
    <source>
        <strain evidence="5">K_DeepCast_150m_m2_040</strain>
    </source>
</reference>
<dbReference type="EMBL" id="VGIR01000074">
    <property type="protein sequence ID" value="MBM3332303.1"/>
    <property type="molecule type" value="Genomic_DNA"/>
</dbReference>
<dbReference type="Pfam" id="PF21582">
    <property type="entry name" value="CBM30"/>
    <property type="match status" value="1"/>
</dbReference>
<sequence>MDRWKFLFVAAAALCLATGGSSRSQSGVPLGEGRNSPFVARSAEAPKCLGLAVAPTEVGVQIERVAAYVGSDSSGKYPRSSLVRIQVYPRAGTGEIEGGTIEVSSASAAFSSGAHSLLVSARGGVPVCGFWNTSGLKPAPDYRVRIWVNDAAGRAVADSSLVISIVEAPAQAPASAVIVPRTAVEMRTLGEVVKKSPAFKLPLEIDRVASYVWNDSDNVFMKNSVVRIQVYARALALGMGLPAARFQASSKSHRRLTKMMRRARLGRVVSGTVQVVSASQGYNSGVQNMVINPEGRGGVFAGYYWFWDAWRLNPAVDYRVTVSLTDTARQTAWDSSLVIAIESRLPLPTKTEAATDLALPARGLPLQVTRTYDCRTGYVGPFGYGWNFTYGRRLLELDDSLLVMVLTPELDEYYYTRNSDGSYRSRAYDHSRLTKNSDSSYSLREKYGTTYDFDSSGLLTAVTDRNNNQFNLTYNSRGLPTKVRDPAGRTMTLSYSSDWLVSSITDPAGRTWRYGYDGSGDLVSVTDPLNGQTQYSYDSNHNLTARTDALGKPFYFTYDGADRLTEVRNSVGSRLTYGYGASQMTATNALSEQVTLNCNPDGRVTSLVDPRSSTSYFTWDSAYNLTGFTDANGHSSSFEYDSLGNALEITNALGDRTELLYEPDFNQVTSVTDANGNQTSFSYDSRGNNTVVTYPDASAERYGYDQYGNKTSVTNRRSMTRNRTFNAQGQLLTDAFSGNTATFSYDAAGNQTSLRDRSGTLRFTHDALGRVTSEVPPGGKTVRTQYDAVGNRIRLTYPEGDYLVYTYDGGNRLVSIGGYFGQVVTYSYDNADRRIQKTLGNGAYSTYSYDAAGNLLELANRKSSGEVISRFAYTYDNVGNRLGMSAPGGQHSYDYDRTDQLTEVTYPGDSTYSYSLDPVGNRARVTGPGGMVPYSSNLLNQYTSAGNTTYSYDSDGNMESKTGSSGTITYKYEVGGPAGSGQLAKVTTPSLVTDYGYDLRGRRSSRKVSDTTTVYVSDGDRVISDYVNRSRVACYVYGVGIDEVLLMRRAGQDYYYHCDALGSVTDLTDSRQEVVESYEYSVYGEPSGTSSVGNRFMFSGREFDNETGLYYLRTRYYDPSIGRFGSADPLGLAPDANVYRYTGNEPVGRTDPSGLRFVPHRWAGPFGPNWIPVPPPGAIPGFFKPEDGDIQDERWESQRAPDKELVPDCPVVGKHGNTWVWRYPSGGGPWLHFPSWGGWVYGGGFCPTYIQRPRIGPTRSRAVWGEAQEANLVARVAIPESGSLLRSDIPIFGLAAGKHFRAYRAEYGNGPSPVRWELIDSSSLSQSTCEMDAASVQLLQGDVDVRGNLATWNTGLTEFEHLPWHPENDTIDLNGTYTIRLVVYGKDGDSVEDRVTCEVGRVIPQCLGGYAISTDKKVRMVFPEQSVTEAFRLFAIKPAESVPAIPTAHRQVGDVYEFREPGDKFTKDVSLEFEYSESDVAGLDLNGLGIYTYDWTRNLWQYLPTARKEGERKLVTPIHGLTAKRALYAVLSSQSPAERSIAWAAPAPNAQQKPVADSLGRLVWNTFEDGSGEWSNRDGEVGATVTRDSTTARRGRYSMKLTNSGRDGNFACNVCTTPFDAREFPIVEFDYRIPTDVKINFLAKVADRWYDIRFTDDPKDLKYKNVNITDIGAIEGVLPDDQWRHASFNLYDMLRTKTANYVVDELILADWNVSGFMKLDFGENRQGAALSVDNFTVRRDAKKAASPSFVVVDSFDRVEDVNSLGGTTGAFWDEMGKAVLRLSHERGKWGKAVRFSWDVTPSGSYTGYWSQLGKLDAREFGALTFWVKGVVGSSDFQVGLKDGRGNESKVSVRKYLARGIDNNWQKVAIPLTAFAKLTDWGDLANATFAFENLAGAGEGTAVIDQLQFERDVDLSRIDDFEAEDSFNLVGGRRFTFTHGAGAIGAERDTKHARPGSSACYRVSFGGNIGKDFGGGDFSYAAWNVQMRGVDASQYRNLIFYASGEKGGEKPNIYLTDGTMRECVDIEKYCPLTTAMQKVTVPLEDFARKGVDLTHLDELQFVFEWTEMSGTIFVDDIGLER</sequence>
<feature type="domain" description="DUF6531" evidence="2">
    <location>
        <begin position="350"/>
        <end position="404"/>
    </location>
</feature>
<gene>
    <name evidence="5" type="ORF">FJY68_10745</name>
</gene>
<dbReference type="InterPro" id="IPR022385">
    <property type="entry name" value="Rhs_assc_core"/>
</dbReference>
<protein>
    <submittedName>
        <fullName evidence="5">Uncharacterized protein</fullName>
    </submittedName>
</protein>
<proteinExistence type="predicted"/>
<dbReference type="InterPro" id="IPR006530">
    <property type="entry name" value="YD"/>
</dbReference>
<dbReference type="InterPro" id="IPR031325">
    <property type="entry name" value="RHS_repeat"/>
</dbReference>
<dbReference type="Pfam" id="PF20148">
    <property type="entry name" value="DUF6531"/>
    <property type="match status" value="1"/>
</dbReference>
<evidence type="ECO:0000313" key="5">
    <source>
        <dbReference type="EMBL" id="MBM3332303.1"/>
    </source>
</evidence>
<evidence type="ECO:0000259" key="3">
    <source>
        <dbReference type="Pfam" id="PF21582"/>
    </source>
</evidence>
<feature type="domain" description="Carbohydrate binding" evidence="3">
    <location>
        <begin position="1819"/>
        <end position="1879"/>
    </location>
</feature>
<dbReference type="Gene3D" id="2.180.10.10">
    <property type="entry name" value="RHS repeat-associated core"/>
    <property type="match status" value="2"/>
</dbReference>
<feature type="domain" description="Teneurin-like YD-shell" evidence="4">
    <location>
        <begin position="891"/>
        <end position="1147"/>
    </location>
</feature>
<accession>A0A937XIG7</accession>
<evidence type="ECO:0000313" key="6">
    <source>
        <dbReference type="Proteomes" id="UP000779900"/>
    </source>
</evidence>
<evidence type="ECO:0000259" key="4">
    <source>
        <dbReference type="Pfam" id="PF25023"/>
    </source>
</evidence>
<dbReference type="NCBIfam" id="TIGR03696">
    <property type="entry name" value="Rhs_assc_core"/>
    <property type="match status" value="1"/>
</dbReference>